<dbReference type="SMR" id="A0A3B6PUV9"/>
<keyword evidence="1" id="KW-1133">Transmembrane helix</keyword>
<evidence type="ECO:0000256" key="1">
    <source>
        <dbReference type="SAM" id="Phobius"/>
    </source>
</evidence>
<dbReference type="EnsemblPlants" id="TraesCS6B02G472400.1">
    <property type="protein sequence ID" value="TraesCS6B02G472400.1"/>
    <property type="gene ID" value="TraesCS6B02G472400"/>
</dbReference>
<evidence type="ECO:0000313" key="2">
    <source>
        <dbReference type="EnsemblPlants" id="TraesCS6B02G472400.1"/>
    </source>
</evidence>
<dbReference type="InterPro" id="IPR040115">
    <property type="entry name" value="Lnp"/>
</dbReference>
<dbReference type="Gramene" id="TraesCAD_scaffold_012056_01G000100.1">
    <property type="protein sequence ID" value="TraesCAD_scaffold_012056_01G000100.1"/>
    <property type="gene ID" value="TraesCAD_scaffold_012056_01G000100"/>
</dbReference>
<name>A0A3B6PUV9_WHEAT</name>
<dbReference type="Gramene" id="TraesPARA_EIv1.0_2119270.2">
    <property type="protein sequence ID" value="TraesPARA_EIv1.0_2119270.2.CDS"/>
    <property type="gene ID" value="TraesPARA_EIv1.0_2119270"/>
</dbReference>
<reference evidence="2" key="2">
    <citation type="submission" date="2018-10" db="UniProtKB">
        <authorList>
            <consortium name="EnsemblPlants"/>
        </authorList>
    </citation>
    <scope>IDENTIFICATION</scope>
</reference>
<dbReference type="OrthoDB" id="684825at2759"/>
<proteinExistence type="predicted"/>
<organism evidence="2">
    <name type="scientific">Triticum aestivum</name>
    <name type="common">Wheat</name>
    <dbReference type="NCBI Taxonomy" id="4565"/>
    <lineage>
        <taxon>Eukaryota</taxon>
        <taxon>Viridiplantae</taxon>
        <taxon>Streptophyta</taxon>
        <taxon>Embryophyta</taxon>
        <taxon>Tracheophyta</taxon>
        <taxon>Spermatophyta</taxon>
        <taxon>Magnoliopsida</taxon>
        <taxon>Liliopsida</taxon>
        <taxon>Poales</taxon>
        <taxon>Poaceae</taxon>
        <taxon>BOP clade</taxon>
        <taxon>Pooideae</taxon>
        <taxon>Triticodae</taxon>
        <taxon>Triticeae</taxon>
        <taxon>Triticinae</taxon>
        <taxon>Triticum</taxon>
    </lineage>
</organism>
<dbReference type="Gramene" id="TraesCS6B02G472400.1">
    <property type="protein sequence ID" value="TraesCS6B02G472400.1"/>
    <property type="gene ID" value="TraesCS6B02G472400"/>
</dbReference>
<keyword evidence="3" id="KW-1185">Reference proteome</keyword>
<keyword evidence="1" id="KW-0472">Membrane</keyword>
<reference evidence="2" key="1">
    <citation type="submission" date="2018-08" db="EMBL/GenBank/DDBJ databases">
        <authorList>
            <person name="Rossello M."/>
        </authorList>
    </citation>
    <scope>NUCLEOTIDE SEQUENCE [LARGE SCALE GENOMIC DNA]</scope>
    <source>
        <strain evidence="2">cv. Chinese Spring</strain>
    </source>
</reference>
<dbReference type="Proteomes" id="UP000019116">
    <property type="component" value="Chromosome 6B"/>
</dbReference>
<dbReference type="PANTHER" id="PTHR22166:SF26">
    <property type="entry name" value="OS02G0830500 PROTEIN"/>
    <property type="match status" value="1"/>
</dbReference>
<dbReference type="Gramene" id="TraesCS6B03G1292000.1">
    <property type="protein sequence ID" value="TraesCS6B03G1292000.1.CDS"/>
    <property type="gene ID" value="TraesCS6B03G1292000"/>
</dbReference>
<keyword evidence="1" id="KW-0812">Transmembrane</keyword>
<dbReference type="GO" id="GO:0071786">
    <property type="term" value="P:endoplasmic reticulum tubular network organization"/>
    <property type="evidence" value="ECO:0000318"/>
    <property type="project" value="GO_Central"/>
</dbReference>
<protein>
    <submittedName>
        <fullName evidence="2">Uncharacterized protein</fullName>
    </submittedName>
</protein>
<feature type="transmembrane region" description="Helical" evidence="1">
    <location>
        <begin position="133"/>
        <end position="156"/>
    </location>
</feature>
<sequence>MADAEAPAAKRLARAGSFSGVWWKLGDPAGDPAAVERRLRAVADEEAAVRARISRRHAGARGVRRGIAVASLAIEVRPSPSSSANLFIHPLLPSAVISSHLITSCKFIHQVVALVHAYWTARRRRVAGWSRKLLLLLATPLLAVPASAAVVLAAFARLHKMLDARDEQRLRALVAERKAKIGQFRGSHHNMQKLSEVSTKYDPDATAASSDQPVVAAAAAASGRIKRSHSRLSFHIGDD</sequence>
<gene>
    <name evidence="2" type="primary">LOC123135254</name>
</gene>
<evidence type="ECO:0000313" key="3">
    <source>
        <dbReference type="Proteomes" id="UP000019116"/>
    </source>
</evidence>
<dbReference type="AlphaFoldDB" id="A0A3B6PUV9"/>
<accession>A0A3B6PUV9</accession>
<dbReference type="GO" id="GO:0071782">
    <property type="term" value="C:endoplasmic reticulum tubular network"/>
    <property type="evidence" value="ECO:0000318"/>
    <property type="project" value="GO_Central"/>
</dbReference>
<dbReference type="PANTHER" id="PTHR22166">
    <property type="entry name" value="ENDOPLASMIC RETICULUM JUNCTION FORMATION PROTEIN LUNAPARK"/>
    <property type="match status" value="1"/>
</dbReference>